<reference evidence="3 4" key="1">
    <citation type="journal article" date="2014" name="Environ. Microbiol.">
        <title>Contrasting genomic patterns and infection strategies of two co-existing Bacteroidetes podovirus genera.</title>
        <authorList>
            <person name="Holmfeldt K."/>
            <person name="Howard-Varona C."/>
            <person name="Solonenko N."/>
            <person name="Sullivan M.B."/>
        </authorList>
    </citation>
    <scope>NUCLEOTIDE SEQUENCE [LARGE SCALE GENOMIC DNA]</scope>
    <source>
        <strain evidence="3 4">18</strain>
    </source>
</reference>
<keyword evidence="2" id="KW-0472">Membrane</keyword>
<keyword evidence="2" id="KW-1133">Transmembrane helix</keyword>
<sequence length="173" mass="20211">MNYNKKRHLILKVLTKKMLEYPKKKGETIDGWLVGLTMDEVDSLLNSDKVERHIILSELIKSEEIKIFNTEKQGVFIEPRIGIAAYSDEKYIRLNNDRIKRNIKDLLQIIIPVLSLIIAVLALSIKVNSWNSETEKEIDSLEKRIEFQKSRLDVFEKKNERSDNQNAKDSLNQ</sequence>
<keyword evidence="1" id="KW-0175">Coiled coil</keyword>
<accession>A0AAU8RH59</accession>
<feature type="transmembrane region" description="Helical" evidence="2">
    <location>
        <begin position="106"/>
        <end position="125"/>
    </location>
</feature>
<proteinExistence type="predicted"/>
<evidence type="ECO:0000313" key="4">
    <source>
        <dbReference type="Proteomes" id="UP000030786"/>
    </source>
</evidence>
<evidence type="ECO:0000313" key="3">
    <source>
        <dbReference type="EMBL" id="AIZ42458.1"/>
    </source>
</evidence>
<dbReference type="AlphaFoldDB" id="A0AAU8RH59"/>
<keyword evidence="2" id="KW-0812">Transmembrane</keyword>
<dbReference type="Proteomes" id="UP000030786">
    <property type="component" value="Chromosome"/>
</dbReference>
<dbReference type="RefSeq" id="WP_029446253.1">
    <property type="nucleotide sequence ID" value="NZ_CP009976.1"/>
</dbReference>
<evidence type="ECO:0000256" key="2">
    <source>
        <dbReference type="SAM" id="Phobius"/>
    </source>
</evidence>
<feature type="coiled-coil region" evidence="1">
    <location>
        <begin position="131"/>
        <end position="158"/>
    </location>
</feature>
<dbReference type="GeneID" id="78061703"/>
<name>A0AAU8RH59_9FLAO</name>
<organism evidence="3 4">
    <name type="scientific">Cellulophaga baltica 18</name>
    <dbReference type="NCBI Taxonomy" id="1348584"/>
    <lineage>
        <taxon>Bacteria</taxon>
        <taxon>Pseudomonadati</taxon>
        <taxon>Bacteroidota</taxon>
        <taxon>Flavobacteriia</taxon>
        <taxon>Flavobacteriales</taxon>
        <taxon>Flavobacteriaceae</taxon>
        <taxon>Cellulophaga</taxon>
    </lineage>
</organism>
<gene>
    <name evidence="3" type="ORF">M666_13255</name>
</gene>
<dbReference type="KEGG" id="cbat:M666_13255"/>
<dbReference type="EMBL" id="CP009976">
    <property type="protein sequence ID" value="AIZ42458.1"/>
    <property type="molecule type" value="Genomic_DNA"/>
</dbReference>
<protein>
    <submittedName>
        <fullName evidence="3">Uncharacterized protein</fullName>
    </submittedName>
</protein>
<evidence type="ECO:0000256" key="1">
    <source>
        <dbReference type="SAM" id="Coils"/>
    </source>
</evidence>